<accession>A0A3Q7FF48</accession>
<dbReference type="AlphaFoldDB" id="A0A3Q7FF48"/>
<reference evidence="2" key="2">
    <citation type="submission" date="2019-01" db="UniProtKB">
        <authorList>
            <consortium name="EnsemblPlants"/>
        </authorList>
    </citation>
    <scope>IDENTIFICATION</scope>
    <source>
        <strain evidence="2">cv. Heinz 1706</strain>
    </source>
</reference>
<keyword evidence="3" id="KW-1185">Reference proteome</keyword>
<feature type="chain" id="PRO_5018602741" evidence="1">
    <location>
        <begin position="16"/>
        <end position="68"/>
    </location>
</feature>
<keyword evidence="1" id="KW-0732">Signal</keyword>
<dbReference type="Proteomes" id="UP000004994">
    <property type="component" value="Chromosome 1"/>
</dbReference>
<dbReference type="EnsemblPlants" id="Solyc01g111930.3.1">
    <property type="protein sequence ID" value="Solyc01g111930.3.1"/>
    <property type="gene ID" value="Solyc01g111930.3"/>
</dbReference>
<reference evidence="2" key="1">
    <citation type="journal article" date="2012" name="Nature">
        <title>The tomato genome sequence provides insights into fleshy fruit evolution.</title>
        <authorList>
            <consortium name="Tomato Genome Consortium"/>
        </authorList>
    </citation>
    <scope>NUCLEOTIDE SEQUENCE [LARGE SCALE GENOMIC DNA]</scope>
    <source>
        <strain evidence="2">cv. Heinz 1706</strain>
    </source>
</reference>
<feature type="signal peptide" evidence="1">
    <location>
        <begin position="1"/>
        <end position="15"/>
    </location>
</feature>
<proteinExistence type="predicted"/>
<organism evidence="2">
    <name type="scientific">Solanum lycopersicum</name>
    <name type="common">Tomato</name>
    <name type="synonym">Lycopersicon esculentum</name>
    <dbReference type="NCBI Taxonomy" id="4081"/>
    <lineage>
        <taxon>Eukaryota</taxon>
        <taxon>Viridiplantae</taxon>
        <taxon>Streptophyta</taxon>
        <taxon>Embryophyta</taxon>
        <taxon>Tracheophyta</taxon>
        <taxon>Spermatophyta</taxon>
        <taxon>Magnoliopsida</taxon>
        <taxon>eudicotyledons</taxon>
        <taxon>Gunneridae</taxon>
        <taxon>Pentapetalae</taxon>
        <taxon>asterids</taxon>
        <taxon>lamiids</taxon>
        <taxon>Solanales</taxon>
        <taxon>Solanaceae</taxon>
        <taxon>Solanoideae</taxon>
        <taxon>Solaneae</taxon>
        <taxon>Solanum</taxon>
        <taxon>Solanum subgen. Lycopersicon</taxon>
    </lineage>
</organism>
<protein>
    <submittedName>
        <fullName evidence="2">Uncharacterized protein</fullName>
    </submittedName>
</protein>
<name>A0A3Q7FF48_SOLLC</name>
<sequence>MFFIMIVRLFKTLNLILISCYIEKDSIQCSCIVFAWQVQNSSFLMGVQLQAWIERTKSKVKVSWIGNM</sequence>
<evidence type="ECO:0000313" key="2">
    <source>
        <dbReference type="EnsemblPlants" id="Solyc01g111930.3.1"/>
    </source>
</evidence>
<dbReference type="InParanoid" id="A0A3Q7FF48"/>
<evidence type="ECO:0000256" key="1">
    <source>
        <dbReference type="SAM" id="SignalP"/>
    </source>
</evidence>
<dbReference type="Gramene" id="Solyc01g111930.3.1">
    <property type="protein sequence ID" value="Solyc01g111930.3.1"/>
    <property type="gene ID" value="Solyc01g111930.3"/>
</dbReference>
<evidence type="ECO:0000313" key="3">
    <source>
        <dbReference type="Proteomes" id="UP000004994"/>
    </source>
</evidence>